<dbReference type="InterPro" id="IPR051715">
    <property type="entry name" value="Intimin-Invasin_domain"/>
</dbReference>
<dbReference type="InterPro" id="IPR013783">
    <property type="entry name" value="Ig-like_fold"/>
</dbReference>
<feature type="domain" description="Big-1" evidence="2">
    <location>
        <begin position="426"/>
        <end position="515"/>
    </location>
</feature>
<dbReference type="PANTHER" id="PTHR39576">
    <property type="entry name" value="ATTACHING AND EFFACING PROTEIN HOMOLOG-RELATED-RELATED"/>
    <property type="match status" value="1"/>
</dbReference>
<dbReference type="SUPFAM" id="SSF49373">
    <property type="entry name" value="Invasin/intimin cell-adhesion fragments"/>
    <property type="match status" value="4"/>
</dbReference>
<dbReference type="AlphaFoldDB" id="A0A248KFV9"/>
<dbReference type="Gene3D" id="2.40.160.160">
    <property type="entry name" value="Inverse autotransporter, beta-domain"/>
    <property type="match status" value="1"/>
</dbReference>
<gene>
    <name evidence="3" type="ORF">CEW81_03480</name>
</gene>
<evidence type="ECO:0000313" key="3">
    <source>
        <dbReference type="EMBL" id="ASG62711.1"/>
    </source>
</evidence>
<name>A0A248KFV9_9ENTR</name>
<dbReference type="Pfam" id="PF02369">
    <property type="entry name" value="Big_1"/>
    <property type="match status" value="3"/>
</dbReference>
<evidence type="ECO:0000313" key="4">
    <source>
        <dbReference type="Proteomes" id="UP000197098"/>
    </source>
</evidence>
<dbReference type="InterPro" id="IPR008964">
    <property type="entry name" value="Invasin/intimin_cell_adhesion"/>
</dbReference>
<dbReference type="InterPro" id="IPR038177">
    <property type="entry name" value="IAT_beta_sf"/>
</dbReference>
<reference evidence="3 4" key="1">
    <citation type="submission" date="2017-06" db="EMBL/GenBank/DDBJ databases">
        <title>Origin of plasmid-mediated fosfomycin resistance gene fosA3.</title>
        <authorList>
            <person name="Ito R."/>
            <person name="Pacey M.P."/>
            <person name="Doi Y."/>
        </authorList>
    </citation>
    <scope>NUCLEOTIDE SEQUENCE [LARGE SCALE GENOMIC DNA]</scope>
    <source>
        <strain evidence="3 4">YDC799</strain>
    </source>
</reference>
<dbReference type="PANTHER" id="PTHR39576:SF2">
    <property type="entry name" value="ATTACHING AND EFFACING PROTEIN HOMOLOG-RELATED"/>
    <property type="match status" value="1"/>
</dbReference>
<dbReference type="Gene3D" id="2.60.40.10">
    <property type="entry name" value="Immunoglobulins"/>
    <property type="match status" value="4"/>
</dbReference>
<accession>A0A248KFV9</accession>
<dbReference type="InterPro" id="IPR024519">
    <property type="entry name" value="IAT_beta"/>
</dbReference>
<organism evidence="3 4">
    <name type="scientific">Kluyvera genomosp. 3</name>
    <dbReference type="NCBI Taxonomy" id="2774055"/>
    <lineage>
        <taxon>Bacteria</taxon>
        <taxon>Pseudomonadati</taxon>
        <taxon>Pseudomonadota</taxon>
        <taxon>Gammaproteobacteria</taxon>
        <taxon>Enterobacterales</taxon>
        <taxon>Enterobacteriaceae</taxon>
        <taxon>Kluyvera</taxon>
    </lineage>
</organism>
<dbReference type="Pfam" id="PF11924">
    <property type="entry name" value="IAT_beta"/>
    <property type="match status" value="1"/>
</dbReference>
<dbReference type="SMART" id="SM00634">
    <property type="entry name" value="BID_1"/>
    <property type="match status" value="3"/>
</dbReference>
<sequence length="662" mass="69596">MTYEKYRGNEVALFDKNNRAKNPHAVTTGVTWTPFPLMTAGVERRSGSSGNNDTRLNLQFTLRPDMTLRQHFDSSAVGATRQLSSSRYGLVERNNNIVLDYRKQELIRLTLPQTLSGNTLQTLMVTPQVKAKYGLSHIDWQAPELLANGGTMSSPTPQQLQLQLPRIAGTYALSGVASDTKGNLSERVSTLITVTGESVLDHSNVSHSNLSITPATLPADGKSTATLTFTLTGPNGQAVTGQSGQLSAEATTAPAAQPALLSVFSRIARVLRNTEATIGEFTEISPGVYQAVVTAGTIEGTTTTTIRWQQNPLATATHDQIPEDVRLRAGSISIVSDNAMANGRSENIVQVVVETASGVPRAGTTVSWQSDKGTIAAQSVTDGSGTATAAITSLHPGTHQITALLGADRQQTNVNFMIADAVEIDGLGISVTRNNARANGQDTNIVALKLVDADGNPLSYQPISLKASNGAQIATSVTTGRDGEASALVTSLTTGSSEISATYNGNTVSVTMMFTGDPSSATIADNDLTVTKDNAIANGTDSNRIQVRVTDIEGNPLAGQVVMLSASEGTTVMGSVTTGNDGTAEAAVTSTLPGRATLWAQAGGTQRSVAMTFAPAPTRPLLPRGISMSPSMAHWLTASKQMKWVFGSLTPMEIRLPESWSV</sequence>
<dbReference type="Proteomes" id="UP000197098">
    <property type="component" value="Chromosome"/>
</dbReference>
<dbReference type="PROSITE" id="PS51127">
    <property type="entry name" value="BIG1"/>
    <property type="match status" value="3"/>
</dbReference>
<evidence type="ECO:0000259" key="2">
    <source>
        <dbReference type="PROSITE" id="PS51127"/>
    </source>
</evidence>
<evidence type="ECO:0000256" key="1">
    <source>
        <dbReference type="ARBA" id="ARBA00010116"/>
    </source>
</evidence>
<dbReference type="GO" id="GO:0009279">
    <property type="term" value="C:cell outer membrane"/>
    <property type="evidence" value="ECO:0007669"/>
    <property type="project" value="TreeGrafter"/>
</dbReference>
<dbReference type="InterPro" id="IPR003344">
    <property type="entry name" value="Big_1_dom"/>
</dbReference>
<protein>
    <recommendedName>
        <fullName evidence="2">Big-1 domain-containing protein</fullName>
    </recommendedName>
</protein>
<feature type="domain" description="Big-1" evidence="2">
    <location>
        <begin position="525"/>
        <end position="614"/>
    </location>
</feature>
<feature type="domain" description="Big-1" evidence="2">
    <location>
        <begin position="329"/>
        <end position="417"/>
    </location>
</feature>
<comment type="similarity">
    <text evidence="1">Belongs to the intimin/invasin family.</text>
</comment>
<proteinExistence type="inferred from homology"/>
<dbReference type="EMBL" id="CP022114">
    <property type="protein sequence ID" value="ASG62711.1"/>
    <property type="molecule type" value="Genomic_DNA"/>
</dbReference>